<dbReference type="EMBL" id="UOET01000551">
    <property type="protein sequence ID" value="VAW30680.1"/>
    <property type="molecule type" value="Genomic_DNA"/>
</dbReference>
<evidence type="ECO:0000313" key="1">
    <source>
        <dbReference type="EMBL" id="VAW30680.1"/>
    </source>
</evidence>
<protein>
    <submittedName>
        <fullName evidence="1">Uncharacterized protein</fullName>
    </submittedName>
</protein>
<reference evidence="1" key="1">
    <citation type="submission" date="2018-06" db="EMBL/GenBank/DDBJ databases">
        <authorList>
            <person name="Zhirakovskaya E."/>
        </authorList>
    </citation>
    <scope>NUCLEOTIDE SEQUENCE</scope>
</reference>
<organism evidence="1">
    <name type="scientific">hydrothermal vent metagenome</name>
    <dbReference type="NCBI Taxonomy" id="652676"/>
    <lineage>
        <taxon>unclassified sequences</taxon>
        <taxon>metagenomes</taxon>
        <taxon>ecological metagenomes</taxon>
    </lineage>
</organism>
<sequence length="97" mass="11767">MKTTHNQEIKEFIKEHSQLFWYTPEEKKEQISLDLLFETILNYGNLNDSLQLIKMIGTEKSLRILQRAEGRKKMNYYPEIYNFFTLYLSRNAQRNTK</sequence>
<accession>A0A3B0UNG1</accession>
<gene>
    <name evidence="1" type="ORF">MNBD_BACTEROID07-1215</name>
</gene>
<proteinExistence type="predicted"/>
<name>A0A3B0UNG1_9ZZZZ</name>
<dbReference type="AlphaFoldDB" id="A0A3B0UNG1"/>